<gene>
    <name evidence="9" type="ORF">HEB94_003401</name>
</gene>
<accession>A0A927MXI2</accession>
<sequence length="478" mass="48888">MRFRRPGLTTALLAVAQLIISVDYNIVYMAVPQIGAGLGSSLPTSHWVLSAYAVAFGGFLLLGGRACDLFGPRRMFVLGLVLHAVSSLLGGLATAAGPLLAARVVQGLGAALLFPATLTLLSSGFAPGRERNRAFAVWGTAGGAGLILGLLLGGVLTQTFGWPAVFYVNVPLAAVAVVLALLLITPVATPPTRAARARFDVSGMLTATAGITLVVFSLVQGAESGWLTPVVLGAAAVGLVLLWAFVRIQRRGNRSSHPLRLLGGRDLRTGVLVTFLYMGTFGTPLYFLTTYFQTVHRYGALRTGLAFLVPMAGSVAGPHIASRLASSRGTRTAMVSSLLVGGIGVVLIGRTLGTGTPYTALILGLLLMGVGQGAAYTLMFGAATSRIASRDRGIAAGMTSTAQQIGGAVGLAVLVAVANFGTQGMAGTNLAATTSGLRVALLTAAVGIAATALIVPGFSDPQPGWRVVRDAGVRGDGR</sequence>
<dbReference type="EMBL" id="JADBEM010000001">
    <property type="protein sequence ID" value="MBE1606553.1"/>
    <property type="molecule type" value="Genomic_DNA"/>
</dbReference>
<organism evidence="9 10">
    <name type="scientific">Actinopolymorpha pittospori</name>
    <dbReference type="NCBI Taxonomy" id="648752"/>
    <lineage>
        <taxon>Bacteria</taxon>
        <taxon>Bacillati</taxon>
        <taxon>Actinomycetota</taxon>
        <taxon>Actinomycetes</taxon>
        <taxon>Propionibacteriales</taxon>
        <taxon>Actinopolymorphaceae</taxon>
        <taxon>Actinopolymorpha</taxon>
    </lineage>
</organism>
<evidence type="ECO:0000313" key="9">
    <source>
        <dbReference type="EMBL" id="MBE1606553.1"/>
    </source>
</evidence>
<feature type="transmembrane region" description="Helical" evidence="7">
    <location>
        <begin position="201"/>
        <end position="220"/>
    </location>
</feature>
<keyword evidence="3" id="KW-1003">Cell membrane</keyword>
<dbReference type="SUPFAM" id="SSF103473">
    <property type="entry name" value="MFS general substrate transporter"/>
    <property type="match status" value="1"/>
</dbReference>
<feature type="transmembrane region" description="Helical" evidence="7">
    <location>
        <begin position="75"/>
        <end position="96"/>
    </location>
</feature>
<dbReference type="Gene3D" id="1.20.1720.10">
    <property type="entry name" value="Multidrug resistance protein D"/>
    <property type="match status" value="1"/>
</dbReference>
<dbReference type="InterPro" id="IPR011701">
    <property type="entry name" value="MFS"/>
</dbReference>
<evidence type="ECO:0000256" key="4">
    <source>
        <dbReference type="ARBA" id="ARBA00022692"/>
    </source>
</evidence>
<feature type="transmembrane region" description="Helical" evidence="7">
    <location>
        <begin position="333"/>
        <end position="352"/>
    </location>
</feature>
<feature type="transmembrane region" description="Helical" evidence="7">
    <location>
        <begin position="394"/>
        <end position="417"/>
    </location>
</feature>
<dbReference type="GO" id="GO:0022857">
    <property type="term" value="F:transmembrane transporter activity"/>
    <property type="evidence" value="ECO:0007669"/>
    <property type="project" value="InterPro"/>
</dbReference>
<dbReference type="PANTHER" id="PTHR42718:SF46">
    <property type="entry name" value="BLR6921 PROTEIN"/>
    <property type="match status" value="1"/>
</dbReference>
<reference evidence="9" key="1">
    <citation type="submission" date="2020-10" db="EMBL/GenBank/DDBJ databases">
        <title>Sequencing the genomes of 1000 actinobacteria strains.</title>
        <authorList>
            <person name="Klenk H.-P."/>
        </authorList>
    </citation>
    <scope>NUCLEOTIDE SEQUENCE</scope>
    <source>
        <strain evidence="9">DSM 45354</strain>
    </source>
</reference>
<comment type="caution">
    <text evidence="9">The sequence shown here is derived from an EMBL/GenBank/DDBJ whole genome shotgun (WGS) entry which is preliminary data.</text>
</comment>
<evidence type="ECO:0000256" key="7">
    <source>
        <dbReference type="SAM" id="Phobius"/>
    </source>
</evidence>
<feature type="transmembrane region" description="Helical" evidence="7">
    <location>
        <begin position="358"/>
        <end position="382"/>
    </location>
</feature>
<feature type="transmembrane region" description="Helical" evidence="7">
    <location>
        <begin position="300"/>
        <end position="321"/>
    </location>
</feature>
<feature type="transmembrane region" description="Helical" evidence="7">
    <location>
        <begin position="226"/>
        <end position="246"/>
    </location>
</feature>
<dbReference type="PROSITE" id="PS50850">
    <property type="entry name" value="MFS"/>
    <property type="match status" value="1"/>
</dbReference>
<evidence type="ECO:0000256" key="1">
    <source>
        <dbReference type="ARBA" id="ARBA00004651"/>
    </source>
</evidence>
<dbReference type="Proteomes" id="UP000638648">
    <property type="component" value="Unassembled WGS sequence"/>
</dbReference>
<keyword evidence="5 7" id="KW-1133">Transmembrane helix</keyword>
<protein>
    <submittedName>
        <fullName evidence="9">EmrB/QacA subfamily drug resistance transporter</fullName>
    </submittedName>
</protein>
<keyword evidence="10" id="KW-1185">Reference proteome</keyword>
<evidence type="ECO:0000256" key="5">
    <source>
        <dbReference type="ARBA" id="ARBA00022989"/>
    </source>
</evidence>
<dbReference type="Pfam" id="PF07690">
    <property type="entry name" value="MFS_1"/>
    <property type="match status" value="1"/>
</dbReference>
<evidence type="ECO:0000256" key="6">
    <source>
        <dbReference type="ARBA" id="ARBA00023136"/>
    </source>
</evidence>
<feature type="transmembrane region" description="Helical" evidence="7">
    <location>
        <begin position="166"/>
        <end position="189"/>
    </location>
</feature>
<feature type="transmembrane region" description="Helical" evidence="7">
    <location>
        <begin position="267"/>
        <end position="288"/>
    </location>
</feature>
<feature type="transmembrane region" description="Helical" evidence="7">
    <location>
        <begin position="108"/>
        <end position="128"/>
    </location>
</feature>
<dbReference type="GO" id="GO:0005886">
    <property type="term" value="C:plasma membrane"/>
    <property type="evidence" value="ECO:0007669"/>
    <property type="project" value="UniProtKB-SubCell"/>
</dbReference>
<feature type="transmembrane region" description="Helical" evidence="7">
    <location>
        <begin position="135"/>
        <end position="160"/>
    </location>
</feature>
<feature type="transmembrane region" description="Helical" evidence="7">
    <location>
        <begin position="437"/>
        <end position="459"/>
    </location>
</feature>
<dbReference type="PANTHER" id="PTHR42718">
    <property type="entry name" value="MAJOR FACILITATOR SUPERFAMILY MULTIDRUG TRANSPORTER MFSC"/>
    <property type="match status" value="1"/>
</dbReference>
<dbReference type="Gene3D" id="1.20.1250.20">
    <property type="entry name" value="MFS general substrate transporter like domains"/>
    <property type="match status" value="1"/>
</dbReference>
<evidence type="ECO:0000256" key="2">
    <source>
        <dbReference type="ARBA" id="ARBA00022448"/>
    </source>
</evidence>
<dbReference type="RefSeq" id="WP_192750661.1">
    <property type="nucleotide sequence ID" value="NZ_BAABJL010000147.1"/>
</dbReference>
<dbReference type="CDD" id="cd17321">
    <property type="entry name" value="MFS_MMR_MDR_like"/>
    <property type="match status" value="1"/>
</dbReference>
<keyword evidence="4 7" id="KW-0812">Transmembrane</keyword>
<evidence type="ECO:0000313" key="10">
    <source>
        <dbReference type="Proteomes" id="UP000638648"/>
    </source>
</evidence>
<name>A0A927MXI2_9ACTN</name>
<feature type="transmembrane region" description="Helical" evidence="7">
    <location>
        <begin position="45"/>
        <end position="63"/>
    </location>
</feature>
<comment type="subcellular location">
    <subcellularLocation>
        <location evidence="1">Cell membrane</location>
        <topology evidence="1">Multi-pass membrane protein</topology>
    </subcellularLocation>
</comment>
<keyword evidence="2" id="KW-0813">Transport</keyword>
<feature type="domain" description="Major facilitator superfamily (MFS) profile" evidence="8">
    <location>
        <begin position="9"/>
        <end position="459"/>
    </location>
</feature>
<dbReference type="InterPro" id="IPR020846">
    <property type="entry name" value="MFS_dom"/>
</dbReference>
<proteinExistence type="predicted"/>
<dbReference type="InterPro" id="IPR036259">
    <property type="entry name" value="MFS_trans_sf"/>
</dbReference>
<evidence type="ECO:0000259" key="8">
    <source>
        <dbReference type="PROSITE" id="PS50850"/>
    </source>
</evidence>
<keyword evidence="6 7" id="KW-0472">Membrane</keyword>
<dbReference type="AlphaFoldDB" id="A0A927MXI2"/>
<evidence type="ECO:0000256" key="3">
    <source>
        <dbReference type="ARBA" id="ARBA00022475"/>
    </source>
</evidence>